<keyword evidence="3" id="KW-0804">Transcription</keyword>
<dbReference type="PROSITE" id="PS50048">
    <property type="entry name" value="ZN2_CY6_FUNGAL_2"/>
    <property type="match status" value="1"/>
</dbReference>
<dbReference type="InterPro" id="IPR036864">
    <property type="entry name" value="Zn2-C6_fun-type_DNA-bd_sf"/>
</dbReference>
<reference evidence="8" key="1">
    <citation type="submission" date="2020-06" db="EMBL/GenBank/DDBJ databases">
        <title>A chromosome-scale genome assembly of Talaromyces rugulosus W13939.</title>
        <authorList>
            <person name="Wang B."/>
            <person name="Guo L."/>
            <person name="Ye K."/>
            <person name="Wang L."/>
        </authorList>
    </citation>
    <scope>NUCLEOTIDE SEQUENCE [LARGE SCALE GENOMIC DNA]</scope>
    <source>
        <strain evidence="8">W13939</strain>
    </source>
</reference>
<evidence type="ECO:0000313" key="8">
    <source>
        <dbReference type="Proteomes" id="UP000509510"/>
    </source>
</evidence>
<dbReference type="InterPro" id="IPR001138">
    <property type="entry name" value="Zn2Cys6_DnaBD"/>
</dbReference>
<keyword evidence="4" id="KW-0539">Nucleus</keyword>
<dbReference type="SMART" id="SM00066">
    <property type="entry name" value="GAL4"/>
    <property type="match status" value="1"/>
</dbReference>
<feature type="region of interest" description="Disordered" evidence="5">
    <location>
        <begin position="54"/>
        <end position="133"/>
    </location>
</feature>
<evidence type="ECO:0000259" key="6">
    <source>
        <dbReference type="PROSITE" id="PS50048"/>
    </source>
</evidence>
<dbReference type="EMBL" id="CP055900">
    <property type="protein sequence ID" value="QKX58502.1"/>
    <property type="molecule type" value="Genomic_DNA"/>
</dbReference>
<dbReference type="InterPro" id="IPR052780">
    <property type="entry name" value="AAA_Catabolism_Regulators"/>
</dbReference>
<feature type="compositionally biased region" description="Low complexity" evidence="5">
    <location>
        <begin position="756"/>
        <end position="767"/>
    </location>
</feature>
<sequence length="814" mass="91133">MSASTNRMPRDNMFKRGYVACLGCRSRKVKCVLGQGPPCAKCLREHRECQFQPQKRAARHRDAPKWATPQENAQQAVSPVQHGGNRNSHALSSDRSNPTTEIWSQAETEEPLLTPSREESQFHAQPSASNSEVSLVSPMMSTIMSRPSDALGVLFEAAQANASPPKTRTDIQVPQSHASAPTYSMSLSNVSTSGLVSVPGLSQPSDDVLDLWDKCRFVRQGWFTAQEAVTYIDLYHGHLAPLTPVVTEAYREHSNHDRLVIEEPMLCCTLLMVSSRFFILPGAGGISRSHFIHQRLWQYCELLIRRIMFGQEKYSTAKTRIVGSIESLILLSNWHPRSVHFPPETEGWDSELISPNYDRRNRIQTSREVPLIRWREDVFEPAKRSERLSWMLLGAASSLAYELGIFADTSTFTDPHQVARMYRARKLLSIHIIQAAVTMGCASIVPENVSLATSTAQQEAQKHIDLKWDSYVNSLTELTRLIKTASAMFFQSTPYIKQQLLSGQYSILLEHFAPSLARWHDEFVASTSNIPAQLVPLILIEYHYLKTYTSALAIQAVVERAISRGASKFDKTGNDILASCILNQDHKFIRDVIYDSTRILDLATSMAAQSILRYTPLRIVVCVASASVFLLKALSLGGTNADFKTAINSLHRCIAALRSSTVDDMDFSIRYATLIERYVARFCANFTPRATNNQLLDIMNSSNNSLPEFSSCIPTGSANNNNDHENDIPVAQDVIRPHEAEQYSAYHETQKPADDQQFNSSFHSSQQIPSDDDWLARPFDPNIAPFSFNGDNLSIGLEVDSLDFLWNLPDIGGQ</sequence>
<dbReference type="RefSeq" id="XP_035344680.1">
    <property type="nucleotide sequence ID" value="XM_035488787.1"/>
</dbReference>
<dbReference type="OrthoDB" id="2262349at2759"/>
<dbReference type="GO" id="GO:0008270">
    <property type="term" value="F:zinc ion binding"/>
    <property type="evidence" value="ECO:0007669"/>
    <property type="project" value="InterPro"/>
</dbReference>
<gene>
    <name evidence="7" type="ORF">TRUGW13939_05626</name>
</gene>
<dbReference type="GO" id="GO:0009074">
    <property type="term" value="P:aromatic amino acid family catabolic process"/>
    <property type="evidence" value="ECO:0007669"/>
    <property type="project" value="TreeGrafter"/>
</dbReference>
<dbReference type="PROSITE" id="PS00463">
    <property type="entry name" value="ZN2_CY6_FUNGAL_1"/>
    <property type="match status" value="1"/>
</dbReference>
<evidence type="ECO:0000256" key="3">
    <source>
        <dbReference type="ARBA" id="ARBA00023163"/>
    </source>
</evidence>
<evidence type="ECO:0000256" key="1">
    <source>
        <dbReference type="ARBA" id="ARBA00023015"/>
    </source>
</evidence>
<dbReference type="PANTHER" id="PTHR31644">
    <property type="entry name" value="TRANSCRIPTIONAL ACTIVATOR ARO80-RELATED"/>
    <property type="match status" value="1"/>
</dbReference>
<dbReference type="CDD" id="cd12148">
    <property type="entry name" value="fungal_TF_MHR"/>
    <property type="match status" value="1"/>
</dbReference>
<feature type="compositionally biased region" description="Polar residues" evidence="5">
    <location>
        <begin position="69"/>
        <end position="106"/>
    </location>
</feature>
<accession>A0A7H8QWM2</accession>
<dbReference type="AlphaFoldDB" id="A0A7H8QWM2"/>
<dbReference type="GO" id="GO:0000981">
    <property type="term" value="F:DNA-binding transcription factor activity, RNA polymerase II-specific"/>
    <property type="evidence" value="ECO:0007669"/>
    <property type="project" value="InterPro"/>
</dbReference>
<dbReference type="GO" id="GO:0003677">
    <property type="term" value="F:DNA binding"/>
    <property type="evidence" value="ECO:0007669"/>
    <property type="project" value="UniProtKB-KW"/>
</dbReference>
<dbReference type="Proteomes" id="UP000509510">
    <property type="component" value="Chromosome III"/>
</dbReference>
<evidence type="ECO:0000256" key="5">
    <source>
        <dbReference type="SAM" id="MobiDB-lite"/>
    </source>
</evidence>
<keyword evidence="8" id="KW-1185">Reference proteome</keyword>
<dbReference type="GeneID" id="55993123"/>
<organism evidence="7 8">
    <name type="scientific">Talaromyces rugulosus</name>
    <name type="common">Penicillium rugulosum</name>
    <dbReference type="NCBI Taxonomy" id="121627"/>
    <lineage>
        <taxon>Eukaryota</taxon>
        <taxon>Fungi</taxon>
        <taxon>Dikarya</taxon>
        <taxon>Ascomycota</taxon>
        <taxon>Pezizomycotina</taxon>
        <taxon>Eurotiomycetes</taxon>
        <taxon>Eurotiomycetidae</taxon>
        <taxon>Eurotiales</taxon>
        <taxon>Trichocomaceae</taxon>
        <taxon>Talaromyces</taxon>
        <taxon>Talaromyces sect. Islandici</taxon>
    </lineage>
</organism>
<proteinExistence type="predicted"/>
<protein>
    <recommendedName>
        <fullName evidence="6">Zn(2)-C6 fungal-type domain-containing protein</fullName>
    </recommendedName>
</protein>
<name>A0A7H8QWM2_TALRU</name>
<dbReference type="Gene3D" id="4.10.240.10">
    <property type="entry name" value="Zn(2)-C6 fungal-type DNA-binding domain"/>
    <property type="match status" value="1"/>
</dbReference>
<dbReference type="GO" id="GO:0045944">
    <property type="term" value="P:positive regulation of transcription by RNA polymerase II"/>
    <property type="evidence" value="ECO:0007669"/>
    <property type="project" value="TreeGrafter"/>
</dbReference>
<feature type="domain" description="Zn(2)-C6 fungal-type" evidence="6">
    <location>
        <begin position="20"/>
        <end position="51"/>
    </location>
</feature>
<evidence type="ECO:0000256" key="4">
    <source>
        <dbReference type="ARBA" id="ARBA00023242"/>
    </source>
</evidence>
<keyword evidence="2" id="KW-0238">DNA-binding</keyword>
<dbReference type="CDD" id="cd00067">
    <property type="entry name" value="GAL4"/>
    <property type="match status" value="1"/>
</dbReference>
<evidence type="ECO:0000256" key="2">
    <source>
        <dbReference type="ARBA" id="ARBA00023125"/>
    </source>
</evidence>
<dbReference type="SUPFAM" id="SSF57701">
    <property type="entry name" value="Zn2/Cys6 DNA-binding domain"/>
    <property type="match status" value="1"/>
</dbReference>
<feature type="region of interest" description="Disordered" evidence="5">
    <location>
        <begin position="749"/>
        <end position="776"/>
    </location>
</feature>
<feature type="compositionally biased region" description="Polar residues" evidence="5">
    <location>
        <begin position="122"/>
        <end position="133"/>
    </location>
</feature>
<dbReference type="PANTHER" id="PTHR31644:SF3">
    <property type="entry name" value="ZN(II)2CYS6 TRANSCRIPTION FACTOR (EUROFUNG)"/>
    <property type="match status" value="1"/>
</dbReference>
<evidence type="ECO:0000313" key="7">
    <source>
        <dbReference type="EMBL" id="QKX58502.1"/>
    </source>
</evidence>
<dbReference type="Pfam" id="PF00172">
    <property type="entry name" value="Zn_clus"/>
    <property type="match status" value="1"/>
</dbReference>
<dbReference type="GO" id="GO:0005634">
    <property type="term" value="C:nucleus"/>
    <property type="evidence" value="ECO:0007669"/>
    <property type="project" value="TreeGrafter"/>
</dbReference>
<dbReference type="KEGG" id="trg:TRUGW13939_05626"/>
<keyword evidence="1" id="KW-0805">Transcription regulation</keyword>